<dbReference type="PANTHER" id="PTHR11475">
    <property type="entry name" value="OXIDASE/PEROXIDASE"/>
    <property type="match status" value="1"/>
</dbReference>
<dbReference type="Pfam" id="PF03098">
    <property type="entry name" value="An_peroxidase"/>
    <property type="match status" value="2"/>
</dbReference>
<evidence type="ECO:0000313" key="4">
    <source>
        <dbReference type="Proteomes" id="UP000007819"/>
    </source>
</evidence>
<keyword evidence="1" id="KW-0560">Oxidoreductase</keyword>
<reference evidence="4" key="1">
    <citation type="submission" date="2010-06" db="EMBL/GenBank/DDBJ databases">
        <authorList>
            <person name="Jiang H."/>
            <person name="Abraham K."/>
            <person name="Ali S."/>
            <person name="Alsbrooks S.L."/>
            <person name="Anim B.N."/>
            <person name="Anosike U.S."/>
            <person name="Attaway T."/>
            <person name="Bandaranaike D.P."/>
            <person name="Battles P.K."/>
            <person name="Bell S.N."/>
            <person name="Bell A.V."/>
            <person name="Beltran B."/>
            <person name="Bickham C."/>
            <person name="Bustamante Y."/>
            <person name="Caleb T."/>
            <person name="Canada A."/>
            <person name="Cardenas V."/>
            <person name="Carter K."/>
            <person name="Chacko J."/>
            <person name="Chandrabose M.N."/>
            <person name="Chavez D."/>
            <person name="Chavez A."/>
            <person name="Chen L."/>
            <person name="Chu H.-S."/>
            <person name="Claassen K.J."/>
            <person name="Cockrell R."/>
            <person name="Collins M."/>
            <person name="Cooper J.A."/>
            <person name="Cree A."/>
            <person name="Curry S.M."/>
            <person name="Da Y."/>
            <person name="Dao M.D."/>
            <person name="Das B."/>
            <person name="Davila M.-L."/>
            <person name="Davy-Carroll L."/>
            <person name="Denson S."/>
            <person name="Dinh H."/>
            <person name="Ebong V.E."/>
            <person name="Edwards J.R."/>
            <person name="Egan A."/>
            <person name="El-Daye J."/>
            <person name="Escobedo L."/>
            <person name="Fernandez S."/>
            <person name="Fernando P.R."/>
            <person name="Flagg N."/>
            <person name="Forbes L.D."/>
            <person name="Fowler R.G."/>
            <person name="Fu Q."/>
            <person name="Gabisi R.A."/>
            <person name="Ganer J."/>
            <person name="Garbino Pronczuk A."/>
            <person name="Garcia R.M."/>
            <person name="Garner T."/>
            <person name="Garrett T.E."/>
            <person name="Gonzalez D.A."/>
            <person name="Hamid H."/>
            <person name="Hawkins E.S."/>
            <person name="Hirani K."/>
            <person name="Hogues M.E."/>
            <person name="Hollins B."/>
            <person name="Hsiao C.-H."/>
            <person name="Jabil R."/>
            <person name="James M.L."/>
            <person name="Jhangiani S.N."/>
            <person name="Johnson B."/>
            <person name="Johnson Q."/>
            <person name="Joshi V."/>
            <person name="Kalu J.B."/>
            <person name="Kam C."/>
            <person name="Kashfia A."/>
            <person name="Keebler J."/>
            <person name="Kisamo H."/>
            <person name="Kovar C.L."/>
            <person name="Lago L.A."/>
            <person name="Lai C.-Y."/>
            <person name="Laidlaw J."/>
            <person name="Lara F."/>
            <person name="Le T.-K."/>
            <person name="Lee S.L."/>
            <person name="Legall F.H."/>
            <person name="Lemon S.J."/>
            <person name="Lewis L.R."/>
            <person name="Li B."/>
            <person name="Liu Y."/>
            <person name="Liu Y.-S."/>
            <person name="Lopez J."/>
            <person name="Lozado R.J."/>
            <person name="Lu J."/>
            <person name="Madu R.C."/>
            <person name="Maheshwari M."/>
            <person name="Maheshwari R."/>
            <person name="Malloy K."/>
            <person name="Martinez E."/>
            <person name="Mathew T."/>
            <person name="Mercado I.C."/>
            <person name="Mercado C."/>
            <person name="Meyer B."/>
            <person name="Montgomery K."/>
            <person name="Morgan M.B."/>
            <person name="Munidasa M."/>
            <person name="Nazareth L.V."/>
            <person name="Nelson J."/>
            <person name="Ng B.M."/>
            <person name="Nguyen N.B."/>
            <person name="Nguyen P.Q."/>
            <person name="Nguyen T."/>
            <person name="Obregon M."/>
            <person name="Okwuonu G.O."/>
            <person name="Onwere C.G."/>
            <person name="Orozco G."/>
            <person name="Parra A."/>
            <person name="Patel S."/>
            <person name="Patil S."/>
            <person name="Perez A."/>
            <person name="Perez Y."/>
            <person name="Pham C."/>
            <person name="Primus E.L."/>
            <person name="Pu L.-L."/>
            <person name="Puazo M."/>
            <person name="Qin X."/>
            <person name="Quiroz J.B."/>
            <person name="Reese J."/>
            <person name="Richards S."/>
            <person name="Rives C.M."/>
            <person name="Robberts R."/>
            <person name="Ruiz S.J."/>
            <person name="Ruiz M.J."/>
            <person name="Santibanez J."/>
            <person name="Schneider B.W."/>
            <person name="Sisson I."/>
            <person name="Smith M."/>
            <person name="Sodergren E."/>
            <person name="Song X.-Z."/>
            <person name="Song B.B."/>
            <person name="Summersgill H."/>
            <person name="Thelus R."/>
            <person name="Thornton R.D."/>
            <person name="Trejos Z.Y."/>
            <person name="Usmani K."/>
            <person name="Vattathil S."/>
            <person name="Villasana D."/>
            <person name="Walker D.L."/>
            <person name="Wang S."/>
            <person name="Wang K."/>
            <person name="White C.S."/>
            <person name="Williams A.C."/>
            <person name="Williamson J."/>
            <person name="Wilson K."/>
            <person name="Woghiren I.O."/>
            <person name="Woodworth J.R."/>
            <person name="Worley K.C."/>
            <person name="Wright R.A."/>
            <person name="Wu W."/>
            <person name="Young L."/>
            <person name="Zhang L."/>
            <person name="Zhang J."/>
            <person name="Zhu Y."/>
            <person name="Muzny D.M."/>
            <person name="Weinstock G."/>
            <person name="Gibbs R.A."/>
        </authorList>
    </citation>
    <scope>NUCLEOTIDE SEQUENCE [LARGE SCALE GENOMIC DNA]</scope>
    <source>
        <strain evidence="4">LSR1</strain>
    </source>
</reference>
<feature type="chain" id="PRO_5035913605" description="Peroxidase" evidence="2">
    <location>
        <begin position="25"/>
        <end position="489"/>
    </location>
</feature>
<dbReference type="GO" id="GO:0004601">
    <property type="term" value="F:peroxidase activity"/>
    <property type="evidence" value="ECO:0007669"/>
    <property type="project" value="UniProtKB-KW"/>
</dbReference>
<dbReference type="PANTHER" id="PTHR11475:SF125">
    <property type="entry name" value="GH11385P"/>
    <property type="match status" value="1"/>
</dbReference>
<dbReference type="GeneID" id="107884926"/>
<protein>
    <recommendedName>
        <fullName evidence="5">Peroxidase</fullName>
    </recommendedName>
</protein>
<dbReference type="InterPro" id="IPR019791">
    <property type="entry name" value="Haem_peroxidase_animal"/>
</dbReference>
<organism evidence="3 4">
    <name type="scientific">Acyrthosiphon pisum</name>
    <name type="common">Pea aphid</name>
    <dbReference type="NCBI Taxonomy" id="7029"/>
    <lineage>
        <taxon>Eukaryota</taxon>
        <taxon>Metazoa</taxon>
        <taxon>Ecdysozoa</taxon>
        <taxon>Arthropoda</taxon>
        <taxon>Hexapoda</taxon>
        <taxon>Insecta</taxon>
        <taxon>Pterygota</taxon>
        <taxon>Neoptera</taxon>
        <taxon>Paraneoptera</taxon>
        <taxon>Hemiptera</taxon>
        <taxon>Sternorrhyncha</taxon>
        <taxon>Aphidomorpha</taxon>
        <taxon>Aphidoidea</taxon>
        <taxon>Aphididae</taxon>
        <taxon>Macrosiphini</taxon>
        <taxon>Acyrthosiphon</taxon>
    </lineage>
</organism>
<dbReference type="GO" id="GO:0006979">
    <property type="term" value="P:response to oxidative stress"/>
    <property type="evidence" value="ECO:0007669"/>
    <property type="project" value="InterPro"/>
</dbReference>
<evidence type="ECO:0000313" key="3">
    <source>
        <dbReference type="EnsemblMetazoa" id="XP_029348712.1"/>
    </source>
</evidence>
<reference evidence="3" key="2">
    <citation type="submission" date="2022-06" db="UniProtKB">
        <authorList>
            <consortium name="EnsemblMetazoa"/>
        </authorList>
    </citation>
    <scope>IDENTIFICATION</scope>
</reference>
<dbReference type="GO" id="GO:0020037">
    <property type="term" value="F:heme binding"/>
    <property type="evidence" value="ECO:0007669"/>
    <property type="project" value="InterPro"/>
</dbReference>
<keyword evidence="4" id="KW-1185">Reference proteome</keyword>
<dbReference type="Gene3D" id="1.10.640.10">
    <property type="entry name" value="Haem peroxidase domain superfamily, animal type"/>
    <property type="match status" value="1"/>
</dbReference>
<evidence type="ECO:0000256" key="2">
    <source>
        <dbReference type="SAM" id="SignalP"/>
    </source>
</evidence>
<dbReference type="PROSITE" id="PS50292">
    <property type="entry name" value="PEROXIDASE_3"/>
    <property type="match status" value="1"/>
</dbReference>
<dbReference type="SUPFAM" id="SSF48113">
    <property type="entry name" value="Heme-dependent peroxidases"/>
    <property type="match status" value="1"/>
</dbReference>
<accession>A0A8R2JVS1</accession>
<dbReference type="AlphaFoldDB" id="A0A8R2JVS1"/>
<dbReference type="KEGG" id="api:107884926"/>
<evidence type="ECO:0008006" key="5">
    <source>
        <dbReference type="Google" id="ProtNLM"/>
    </source>
</evidence>
<keyword evidence="2" id="KW-0732">Signal</keyword>
<dbReference type="OrthoDB" id="823504at2759"/>
<dbReference type="InterPro" id="IPR010255">
    <property type="entry name" value="Haem_peroxidase_sf"/>
</dbReference>
<dbReference type="Proteomes" id="UP000007819">
    <property type="component" value="Chromosome X"/>
</dbReference>
<dbReference type="PRINTS" id="PR00457">
    <property type="entry name" value="ANPEROXIDASE"/>
</dbReference>
<feature type="signal peptide" evidence="2">
    <location>
        <begin position="1"/>
        <end position="24"/>
    </location>
</feature>
<keyword evidence="1" id="KW-0575">Peroxidase</keyword>
<dbReference type="RefSeq" id="XP_029348712.1">
    <property type="nucleotide sequence ID" value="XM_029492852.1"/>
</dbReference>
<dbReference type="EnsemblMetazoa" id="XM_029492852.1">
    <property type="protein sequence ID" value="XP_029348712.1"/>
    <property type="gene ID" value="LOC107884926"/>
</dbReference>
<name>A0A8R2JVS1_ACYPI</name>
<evidence type="ECO:0000256" key="1">
    <source>
        <dbReference type="ARBA" id="ARBA00022559"/>
    </source>
</evidence>
<dbReference type="InterPro" id="IPR037120">
    <property type="entry name" value="Haem_peroxidase_sf_animal"/>
</dbReference>
<sequence length="489" mass="55365">MSTPIVIIRLLICTVIFILPCCKAHRGYIEWYRDLKTSRLDEAIKIGVEKVENRYRSEDIILSNVSRLTMGSPAHGQLIESMPSKNGHSASRTAEILIEASKHLRNSYGVFDERQCGIDLSIVNLTGTILGAMCMSEYNNSNLCTGKNLDYRSADGSCNNLKRNYLGKANTAYKRLLFPEYTDGISEMPNFYEKKLPDPRLVSTTLVKDEDSPDHTKTMMMAYWAMFIGHDLSHTAVSTMGMHIKHLTMNQATHYLDASMIYGTSEEQTLSLRQMSFGLLSVEKRWFFDPSSDLMPLETNDTNVCQNGPGTCYRAGDTRANAYPQLNAVYTMWVREHNRIARELYKENLFWSDEELFREAKKITTAFIQHITYNEWLPALLGVNYTKENGLGLEYRTKYDETADPSVSNSFATAILPFANSMIGDSISGYQYIDGPSKVRTHPGGQYGTLKGNYNQPLTMNKSLHNMLLGLTVQPTQKVDMLFTESVIF</sequence>
<proteinExistence type="predicted"/>